<proteinExistence type="predicted"/>
<dbReference type="InterPro" id="IPR020835">
    <property type="entry name" value="Catalase_sf"/>
</dbReference>
<dbReference type="AlphaFoldDB" id="A0AAU8LX62"/>
<dbReference type="CDD" id="cd08152">
    <property type="entry name" value="y4iL_like"/>
    <property type="match status" value="1"/>
</dbReference>
<feature type="domain" description="Catalase core" evidence="1">
    <location>
        <begin position="29"/>
        <end position="140"/>
    </location>
</feature>
<dbReference type="SUPFAM" id="SSF56634">
    <property type="entry name" value="Heme-dependent catalase-like"/>
    <property type="match status" value="1"/>
</dbReference>
<dbReference type="PANTHER" id="PTHR36195">
    <property type="entry name" value="DOMAIN PROTEIN, PUTATIVE (AFU_ORTHOLOGUE AFUA_5G01990)-RELATED-RELATED"/>
    <property type="match status" value="1"/>
</dbReference>
<sequence length="340" mass="38131">MQQELRPDFSLPGEKEIFKDMIKLTINMMEESQDGCPLRVQHAKAAACLTASFEVASNIPADLQHGVFSQPDKVFEAIVRFSTAQGTIEPDTDPTARGLAIKLLDVAGDRAMENDTDRSQDFLFVDHPVFPFPTPKEYKEIIKCKSFPLIGDFFALAHLLIFDPDQLKIIQEIRKKTVANPLQITYWSGSPYWLGNAASTSGQAVKYSVIPSALPAPGTAPAHLDKLPDDYLREAIAEQLAQGEVLFDFTVQRQSDPEQMPIEDTSVPWDEQQSVPVKLATLRIKKQKVSKDSALERHCEAMSFNPWHALKEHRPLGGINRLRKAVYEASFTERTRRATP</sequence>
<protein>
    <submittedName>
        <fullName evidence="2">Catalase family protein</fullName>
    </submittedName>
</protein>
<dbReference type="Pfam" id="PF00199">
    <property type="entry name" value="Catalase"/>
    <property type="match status" value="1"/>
</dbReference>
<reference evidence="2" key="2">
    <citation type="submission" date="2024-06" db="EMBL/GenBank/DDBJ databases">
        <authorList>
            <person name="Plum-Jensen L.E."/>
            <person name="Schramm A."/>
            <person name="Marshall I.P.G."/>
        </authorList>
    </citation>
    <scope>NUCLEOTIDE SEQUENCE</scope>
    <source>
        <strain evidence="2">Rat1</strain>
    </source>
</reference>
<dbReference type="GO" id="GO:0020037">
    <property type="term" value="F:heme binding"/>
    <property type="evidence" value="ECO:0007669"/>
    <property type="project" value="InterPro"/>
</dbReference>
<accession>A0AAU8LX62</accession>
<dbReference type="InterPro" id="IPR011614">
    <property type="entry name" value="Catalase_core"/>
</dbReference>
<name>A0AAU8LX62_9BACT</name>
<evidence type="ECO:0000313" key="2">
    <source>
        <dbReference type="EMBL" id="XCN73483.1"/>
    </source>
</evidence>
<dbReference type="PANTHER" id="PTHR36195:SF4">
    <property type="entry name" value="DOMAIN PROTEIN, PUTATIVE (AFU_ORTHOLOGUE AFUA_5G01990)-RELATED"/>
    <property type="match status" value="1"/>
</dbReference>
<dbReference type="EMBL" id="CP159373">
    <property type="protein sequence ID" value="XCN73483.1"/>
    <property type="molecule type" value="Genomic_DNA"/>
</dbReference>
<evidence type="ECO:0000259" key="1">
    <source>
        <dbReference type="Pfam" id="PF00199"/>
    </source>
</evidence>
<dbReference type="Gene3D" id="2.40.180.10">
    <property type="entry name" value="Catalase core domain"/>
    <property type="match status" value="1"/>
</dbReference>
<dbReference type="GO" id="GO:0004096">
    <property type="term" value="F:catalase activity"/>
    <property type="evidence" value="ECO:0007669"/>
    <property type="project" value="InterPro"/>
</dbReference>
<organism evidence="2">
    <name type="scientific">Candidatus Electrothrix aestuarii</name>
    <dbReference type="NCBI Taxonomy" id="3062594"/>
    <lineage>
        <taxon>Bacteria</taxon>
        <taxon>Pseudomonadati</taxon>
        <taxon>Thermodesulfobacteriota</taxon>
        <taxon>Desulfobulbia</taxon>
        <taxon>Desulfobulbales</taxon>
        <taxon>Desulfobulbaceae</taxon>
        <taxon>Candidatus Electrothrix</taxon>
    </lineage>
</organism>
<reference evidence="2" key="1">
    <citation type="journal article" date="2024" name="Syst. Appl. Microbiol.">
        <title>First single-strain enrichments of Electrothrix cable bacteria, description of E. aestuarii sp. nov. and E. rattekaaiensis sp. nov., and proposal of a cable bacteria taxonomy following the rules of the SeqCode.</title>
        <authorList>
            <person name="Plum-Jensen L.E."/>
            <person name="Schramm A."/>
            <person name="Marshall I.P.G."/>
        </authorList>
    </citation>
    <scope>NUCLEOTIDE SEQUENCE</scope>
    <source>
        <strain evidence="2">Rat1</strain>
    </source>
</reference>
<dbReference type="KEGG" id="eaj:Q3M24_01655"/>
<gene>
    <name evidence="2" type="ORF">Q3M24_01655</name>
</gene>